<dbReference type="PANTHER" id="PTHR42791">
    <property type="entry name" value="GNAT FAMILY ACETYLTRANSFERASE"/>
    <property type="match status" value="1"/>
</dbReference>
<dbReference type="GO" id="GO:0016747">
    <property type="term" value="F:acyltransferase activity, transferring groups other than amino-acyl groups"/>
    <property type="evidence" value="ECO:0007669"/>
    <property type="project" value="InterPro"/>
</dbReference>
<gene>
    <name evidence="2" type="ORF">B0A55_05570</name>
</gene>
<evidence type="ECO:0000313" key="2">
    <source>
        <dbReference type="EMBL" id="TKA75332.1"/>
    </source>
</evidence>
<dbReference type="InterPro" id="IPR052523">
    <property type="entry name" value="Trichothecene_AcTrans"/>
</dbReference>
<dbReference type="AlphaFoldDB" id="A0A4U0XES2"/>
<organism evidence="2 3">
    <name type="scientific">Friedmanniomyces simplex</name>
    <dbReference type="NCBI Taxonomy" id="329884"/>
    <lineage>
        <taxon>Eukaryota</taxon>
        <taxon>Fungi</taxon>
        <taxon>Dikarya</taxon>
        <taxon>Ascomycota</taxon>
        <taxon>Pezizomycotina</taxon>
        <taxon>Dothideomycetes</taxon>
        <taxon>Dothideomycetidae</taxon>
        <taxon>Mycosphaerellales</taxon>
        <taxon>Teratosphaeriaceae</taxon>
        <taxon>Friedmanniomyces</taxon>
    </lineage>
</organism>
<dbReference type="OrthoDB" id="2115692at2759"/>
<dbReference type="CDD" id="cd04301">
    <property type="entry name" value="NAT_SF"/>
    <property type="match status" value="1"/>
</dbReference>
<proteinExistence type="predicted"/>
<accession>A0A4U0XES2</accession>
<dbReference type="PROSITE" id="PS51186">
    <property type="entry name" value="GNAT"/>
    <property type="match status" value="1"/>
</dbReference>
<reference evidence="2 3" key="1">
    <citation type="submission" date="2017-03" db="EMBL/GenBank/DDBJ databases">
        <title>Genomes of endolithic fungi from Antarctica.</title>
        <authorList>
            <person name="Coleine C."/>
            <person name="Masonjones S."/>
            <person name="Stajich J.E."/>
        </authorList>
    </citation>
    <scope>NUCLEOTIDE SEQUENCE [LARGE SCALE GENOMIC DNA]</scope>
    <source>
        <strain evidence="2 3">CCFEE 5184</strain>
    </source>
</reference>
<evidence type="ECO:0000313" key="3">
    <source>
        <dbReference type="Proteomes" id="UP000309340"/>
    </source>
</evidence>
<dbReference type="SUPFAM" id="SSF55729">
    <property type="entry name" value="Acyl-CoA N-acyltransferases (Nat)"/>
    <property type="match status" value="1"/>
</dbReference>
<name>A0A4U0XES2_9PEZI</name>
<dbReference type="Gene3D" id="3.40.630.30">
    <property type="match status" value="1"/>
</dbReference>
<dbReference type="Pfam" id="PF13508">
    <property type="entry name" value="Acetyltransf_7"/>
    <property type="match status" value="1"/>
</dbReference>
<dbReference type="InterPro" id="IPR000182">
    <property type="entry name" value="GNAT_dom"/>
</dbReference>
<dbReference type="PANTHER" id="PTHR42791:SF1">
    <property type="entry name" value="N-ACETYLTRANSFERASE DOMAIN-CONTAINING PROTEIN"/>
    <property type="match status" value="1"/>
</dbReference>
<dbReference type="Proteomes" id="UP000309340">
    <property type="component" value="Unassembled WGS sequence"/>
</dbReference>
<protein>
    <recommendedName>
        <fullName evidence="1">N-acetyltransferase domain-containing protein</fullName>
    </recommendedName>
</protein>
<keyword evidence="3" id="KW-1185">Reference proteome</keyword>
<dbReference type="EMBL" id="NAJQ01000196">
    <property type="protein sequence ID" value="TKA75332.1"/>
    <property type="molecule type" value="Genomic_DNA"/>
</dbReference>
<feature type="domain" description="N-acetyltransferase" evidence="1">
    <location>
        <begin position="65"/>
        <end position="210"/>
    </location>
</feature>
<comment type="caution">
    <text evidence="2">The sequence shown here is derived from an EMBL/GenBank/DDBJ whole genome shotgun (WGS) entry which is preliminary data.</text>
</comment>
<evidence type="ECO:0000259" key="1">
    <source>
        <dbReference type="PROSITE" id="PS51186"/>
    </source>
</evidence>
<dbReference type="InterPro" id="IPR016181">
    <property type="entry name" value="Acyl_CoA_acyltransferase"/>
</dbReference>
<sequence length="211" mass="23500">MPGQVDESSPEVYVVEASKSNVPSLSTIVARSFHPVNPYIKKVLPDTGHLRAWWSTIFTDEVHDDKTRLLTAIDPKNDNAVGVLSMRRMAADDRGAGTWNMYDLTPDHDVEGYKAMIDSMGEHRERLMLGRSHFLIQLFGVDNAYAGRGIGQRLLARACEIGDADGLDIFVQANASARAFYCKQGFEVGGEEVMPGEMHYVEYMLVRPCES</sequence>